<organism evidence="2 3">
    <name type="scientific">Eumeta variegata</name>
    <name type="common">Bagworm moth</name>
    <name type="synonym">Eumeta japonica</name>
    <dbReference type="NCBI Taxonomy" id="151549"/>
    <lineage>
        <taxon>Eukaryota</taxon>
        <taxon>Metazoa</taxon>
        <taxon>Ecdysozoa</taxon>
        <taxon>Arthropoda</taxon>
        <taxon>Hexapoda</taxon>
        <taxon>Insecta</taxon>
        <taxon>Pterygota</taxon>
        <taxon>Neoptera</taxon>
        <taxon>Endopterygota</taxon>
        <taxon>Lepidoptera</taxon>
        <taxon>Glossata</taxon>
        <taxon>Ditrysia</taxon>
        <taxon>Tineoidea</taxon>
        <taxon>Psychidae</taxon>
        <taxon>Oiketicinae</taxon>
        <taxon>Eumeta</taxon>
    </lineage>
</organism>
<protein>
    <submittedName>
        <fullName evidence="2">Uncharacterized protein</fullName>
    </submittedName>
</protein>
<name>A0A4C1U6R1_EUMVA</name>
<accession>A0A4C1U6R1</accession>
<keyword evidence="3" id="KW-1185">Reference proteome</keyword>
<dbReference type="Proteomes" id="UP000299102">
    <property type="component" value="Unassembled WGS sequence"/>
</dbReference>
<reference evidence="2 3" key="1">
    <citation type="journal article" date="2019" name="Commun. Biol.">
        <title>The bagworm genome reveals a unique fibroin gene that provides high tensile strength.</title>
        <authorList>
            <person name="Kono N."/>
            <person name="Nakamura H."/>
            <person name="Ohtoshi R."/>
            <person name="Tomita M."/>
            <person name="Numata K."/>
            <person name="Arakawa K."/>
        </authorList>
    </citation>
    <scope>NUCLEOTIDE SEQUENCE [LARGE SCALE GENOMIC DNA]</scope>
</reference>
<feature type="region of interest" description="Disordered" evidence="1">
    <location>
        <begin position="75"/>
        <end position="102"/>
    </location>
</feature>
<evidence type="ECO:0000313" key="3">
    <source>
        <dbReference type="Proteomes" id="UP000299102"/>
    </source>
</evidence>
<dbReference type="EMBL" id="BGZK01000130">
    <property type="protein sequence ID" value="GBP21644.1"/>
    <property type="molecule type" value="Genomic_DNA"/>
</dbReference>
<comment type="caution">
    <text evidence="2">The sequence shown here is derived from an EMBL/GenBank/DDBJ whole genome shotgun (WGS) entry which is preliminary data.</text>
</comment>
<proteinExistence type="predicted"/>
<feature type="region of interest" description="Disordered" evidence="1">
    <location>
        <begin position="154"/>
        <end position="177"/>
    </location>
</feature>
<evidence type="ECO:0000256" key="1">
    <source>
        <dbReference type="SAM" id="MobiDB-lite"/>
    </source>
</evidence>
<gene>
    <name evidence="2" type="ORF">EVAR_9829_1</name>
</gene>
<sequence>MNIIAESFRDGLQDLSFKPKSLRPEQAGPKSREQGAADGGCVLEQHFAFLTHFQTQIGILHIKYNNILTVCDEHTDNTSRRPIVRPSRDRPPQPPRDSMRPRISQSGVALINTLRRRGRDTVLFTANGIVFEQYRTKKKRIAWTRQINLRLVRGPNPASSAASRLPTDCANRADSTR</sequence>
<feature type="region of interest" description="Disordered" evidence="1">
    <location>
        <begin position="15"/>
        <end position="36"/>
    </location>
</feature>
<evidence type="ECO:0000313" key="2">
    <source>
        <dbReference type="EMBL" id="GBP21644.1"/>
    </source>
</evidence>
<dbReference type="AlphaFoldDB" id="A0A4C1U6R1"/>